<comment type="similarity">
    <text evidence="1 9">Belongs to the endoribonuclease YbeY family.</text>
</comment>
<comment type="subcellular location">
    <subcellularLocation>
        <location evidence="9">Cytoplasm</location>
    </subcellularLocation>
</comment>
<keyword evidence="8 9" id="KW-0862">Zinc</keyword>
<dbReference type="GO" id="GO:0004521">
    <property type="term" value="F:RNA endonuclease activity"/>
    <property type="evidence" value="ECO:0007669"/>
    <property type="project" value="UniProtKB-UniRule"/>
</dbReference>
<dbReference type="GO" id="GO:0006364">
    <property type="term" value="P:rRNA processing"/>
    <property type="evidence" value="ECO:0007669"/>
    <property type="project" value="UniProtKB-UniRule"/>
</dbReference>
<evidence type="ECO:0000256" key="6">
    <source>
        <dbReference type="ARBA" id="ARBA00022759"/>
    </source>
</evidence>
<feature type="binding site" evidence="9">
    <location>
        <position position="129"/>
    </location>
    <ligand>
        <name>Zn(2+)</name>
        <dbReference type="ChEBI" id="CHEBI:29105"/>
        <note>catalytic</note>
    </ligand>
</feature>
<evidence type="ECO:0000313" key="10">
    <source>
        <dbReference type="EMBL" id="TCS83726.1"/>
    </source>
</evidence>
<evidence type="ECO:0000256" key="5">
    <source>
        <dbReference type="ARBA" id="ARBA00022723"/>
    </source>
</evidence>
<dbReference type="Pfam" id="PF02130">
    <property type="entry name" value="YbeY"/>
    <property type="match status" value="1"/>
</dbReference>
<dbReference type="EMBL" id="SMAB01000003">
    <property type="protein sequence ID" value="TCS83726.1"/>
    <property type="molecule type" value="Genomic_DNA"/>
</dbReference>
<dbReference type="AlphaFoldDB" id="A0A4R3KJ80"/>
<dbReference type="Proteomes" id="UP000295788">
    <property type="component" value="Unassembled WGS sequence"/>
</dbReference>
<proteinExistence type="inferred from homology"/>
<keyword evidence="7 9" id="KW-0378">Hydrolase</keyword>
<dbReference type="SUPFAM" id="SSF55486">
    <property type="entry name" value="Metalloproteases ('zincins'), catalytic domain"/>
    <property type="match status" value="1"/>
</dbReference>
<dbReference type="GO" id="GO:0005737">
    <property type="term" value="C:cytoplasm"/>
    <property type="evidence" value="ECO:0007669"/>
    <property type="project" value="UniProtKB-SubCell"/>
</dbReference>
<dbReference type="GO" id="GO:0004222">
    <property type="term" value="F:metalloendopeptidase activity"/>
    <property type="evidence" value="ECO:0007669"/>
    <property type="project" value="InterPro"/>
</dbReference>
<dbReference type="Gene3D" id="3.40.390.30">
    <property type="entry name" value="Metalloproteases ('zincins'), catalytic domain"/>
    <property type="match status" value="1"/>
</dbReference>
<evidence type="ECO:0000256" key="1">
    <source>
        <dbReference type="ARBA" id="ARBA00010875"/>
    </source>
</evidence>
<comment type="cofactor">
    <cofactor evidence="9">
        <name>Zn(2+)</name>
        <dbReference type="ChEBI" id="CHEBI:29105"/>
    </cofactor>
    <text evidence="9">Binds 1 zinc ion.</text>
</comment>
<feature type="binding site" evidence="9">
    <location>
        <position position="135"/>
    </location>
    <ligand>
        <name>Zn(2+)</name>
        <dbReference type="ChEBI" id="CHEBI:29105"/>
        <note>catalytic</note>
    </ligand>
</feature>
<evidence type="ECO:0000256" key="2">
    <source>
        <dbReference type="ARBA" id="ARBA00022517"/>
    </source>
</evidence>
<evidence type="ECO:0000256" key="7">
    <source>
        <dbReference type="ARBA" id="ARBA00022801"/>
    </source>
</evidence>
<dbReference type="InterPro" id="IPR023091">
    <property type="entry name" value="MetalPrtase_cat_dom_sf_prd"/>
</dbReference>
<name>A0A4R3KJ80_9BACI</name>
<dbReference type="InterPro" id="IPR002036">
    <property type="entry name" value="YbeY"/>
</dbReference>
<reference evidence="10 11" key="1">
    <citation type="submission" date="2019-03" db="EMBL/GenBank/DDBJ databases">
        <title>Genomic Encyclopedia of Type Strains, Phase IV (KMG-IV): sequencing the most valuable type-strain genomes for metagenomic binning, comparative biology and taxonomic classification.</title>
        <authorList>
            <person name="Goeker M."/>
        </authorList>
    </citation>
    <scope>NUCLEOTIDE SEQUENCE [LARGE SCALE GENOMIC DNA]</scope>
    <source>
        <strain evidence="10 11">DSM 23802</strain>
    </source>
</reference>
<sequence>MIEVEILNEQEEKELTESQLQLIEKVIQEAARLENITNGEVVISLVDDRKIHELNKSYRGIDRPTDVLSFAIHEKGEDEPDIIFTENLELPNMFGDIVISIPRVIEQANDYGHSFERELSFLTVHGFLHLLGYDHGTSDDEKVMFSKQEEVLQRLNITR</sequence>
<comment type="caution">
    <text evidence="10">The sequence shown here is derived from an EMBL/GenBank/DDBJ whole genome shotgun (WGS) entry which is preliminary data.</text>
</comment>
<evidence type="ECO:0000256" key="8">
    <source>
        <dbReference type="ARBA" id="ARBA00022833"/>
    </source>
</evidence>
<keyword evidence="3 9" id="KW-0698">rRNA processing</keyword>
<feature type="binding site" evidence="9">
    <location>
        <position position="125"/>
    </location>
    <ligand>
        <name>Zn(2+)</name>
        <dbReference type="ChEBI" id="CHEBI:29105"/>
        <note>catalytic</note>
    </ligand>
</feature>
<keyword evidence="5 9" id="KW-0479">Metal-binding</keyword>
<evidence type="ECO:0000256" key="4">
    <source>
        <dbReference type="ARBA" id="ARBA00022722"/>
    </source>
</evidence>
<comment type="function">
    <text evidence="9">Single strand-specific metallo-endoribonuclease involved in late-stage 70S ribosome quality control and in maturation of the 3' terminus of the 16S rRNA.</text>
</comment>
<dbReference type="PANTHER" id="PTHR46986:SF1">
    <property type="entry name" value="ENDORIBONUCLEASE YBEY, CHLOROPLASTIC"/>
    <property type="match status" value="1"/>
</dbReference>
<dbReference type="HAMAP" id="MF_00009">
    <property type="entry name" value="Endoribonucl_YbeY"/>
    <property type="match status" value="1"/>
</dbReference>
<dbReference type="EC" id="3.1.-.-" evidence="9"/>
<organism evidence="10 11">
    <name type="scientific">Tepidibacillus fermentans</name>
    <dbReference type="NCBI Taxonomy" id="1281767"/>
    <lineage>
        <taxon>Bacteria</taxon>
        <taxon>Bacillati</taxon>
        <taxon>Bacillota</taxon>
        <taxon>Bacilli</taxon>
        <taxon>Bacillales</taxon>
        <taxon>Bacillaceae</taxon>
        <taxon>Tepidibacillus</taxon>
    </lineage>
</organism>
<keyword evidence="6 9" id="KW-0255">Endonuclease</keyword>
<keyword evidence="11" id="KW-1185">Reference proteome</keyword>
<evidence type="ECO:0000256" key="9">
    <source>
        <dbReference type="HAMAP-Rule" id="MF_00009"/>
    </source>
</evidence>
<dbReference type="NCBIfam" id="TIGR00043">
    <property type="entry name" value="rRNA maturation RNase YbeY"/>
    <property type="match status" value="1"/>
</dbReference>
<gene>
    <name evidence="9" type="primary">ybeY</name>
    <name evidence="10" type="ORF">EDD72_10349</name>
</gene>
<keyword evidence="9" id="KW-0963">Cytoplasm</keyword>
<protein>
    <recommendedName>
        <fullName evidence="9">Endoribonuclease YbeY</fullName>
        <ecNumber evidence="9">3.1.-.-</ecNumber>
    </recommendedName>
</protein>
<dbReference type="OrthoDB" id="9807740at2"/>
<evidence type="ECO:0000256" key="3">
    <source>
        <dbReference type="ARBA" id="ARBA00022552"/>
    </source>
</evidence>
<keyword evidence="4 9" id="KW-0540">Nuclease</keyword>
<evidence type="ECO:0000313" key="11">
    <source>
        <dbReference type="Proteomes" id="UP000295788"/>
    </source>
</evidence>
<dbReference type="GO" id="GO:0008270">
    <property type="term" value="F:zinc ion binding"/>
    <property type="evidence" value="ECO:0007669"/>
    <property type="project" value="UniProtKB-UniRule"/>
</dbReference>
<accession>A0A4R3KJ80</accession>
<keyword evidence="2 9" id="KW-0690">Ribosome biogenesis</keyword>
<dbReference type="RefSeq" id="WP_132767128.1">
    <property type="nucleotide sequence ID" value="NZ_SMAB01000003.1"/>
</dbReference>
<dbReference type="PANTHER" id="PTHR46986">
    <property type="entry name" value="ENDORIBONUCLEASE YBEY, CHLOROPLASTIC"/>
    <property type="match status" value="1"/>
</dbReference>
<dbReference type="InterPro" id="IPR020549">
    <property type="entry name" value="YbeY_CS"/>
</dbReference>
<dbReference type="PROSITE" id="PS01306">
    <property type="entry name" value="UPF0054"/>
    <property type="match status" value="1"/>
</dbReference>